<proteinExistence type="inferred from homology"/>
<dbReference type="PANTHER" id="PTHR38761:SF1">
    <property type="entry name" value="GLUTAMATE--CYSTEINE LIGASE"/>
    <property type="match status" value="1"/>
</dbReference>
<evidence type="ECO:0000256" key="1">
    <source>
        <dbReference type="ARBA" id="ARBA00005006"/>
    </source>
</evidence>
<dbReference type="EC" id="6.3.2.2" evidence="8"/>
<dbReference type="HAMAP" id="MF_00578">
    <property type="entry name" value="Glu_cys_ligase"/>
    <property type="match status" value="1"/>
</dbReference>
<evidence type="ECO:0000256" key="8">
    <source>
        <dbReference type="HAMAP-Rule" id="MF_00578"/>
    </source>
</evidence>
<feature type="domain" description="Glutamate--cysteine ligase" evidence="10">
    <location>
        <begin position="9"/>
        <end position="382"/>
    </location>
</feature>
<evidence type="ECO:0000256" key="3">
    <source>
        <dbReference type="ARBA" id="ARBA00022598"/>
    </source>
</evidence>
<evidence type="ECO:0000256" key="4">
    <source>
        <dbReference type="ARBA" id="ARBA00022684"/>
    </source>
</evidence>
<keyword evidence="12" id="KW-1185">Reference proteome</keyword>
<keyword evidence="5 8" id="KW-0547">Nucleotide-binding</keyword>
<comment type="similarity">
    <text evidence="2 8">Belongs to the glutamate--cysteine ligase type 1 family. Type 1 subfamily.</text>
</comment>
<dbReference type="NCBIfam" id="TIGR01434">
    <property type="entry name" value="glu_cys_ligase"/>
    <property type="match status" value="1"/>
</dbReference>
<dbReference type="Pfam" id="PF04262">
    <property type="entry name" value="Glu_cys_ligase"/>
    <property type="match status" value="1"/>
</dbReference>
<dbReference type="GO" id="GO:0005829">
    <property type="term" value="C:cytosol"/>
    <property type="evidence" value="ECO:0007669"/>
    <property type="project" value="TreeGrafter"/>
</dbReference>
<dbReference type="SUPFAM" id="SSF55931">
    <property type="entry name" value="Glutamine synthetase/guanido kinase"/>
    <property type="match status" value="1"/>
</dbReference>
<comment type="catalytic activity">
    <reaction evidence="7 8 9">
        <text>L-cysteine + L-glutamate + ATP = gamma-L-glutamyl-L-cysteine + ADP + phosphate + H(+)</text>
        <dbReference type="Rhea" id="RHEA:13285"/>
        <dbReference type="ChEBI" id="CHEBI:15378"/>
        <dbReference type="ChEBI" id="CHEBI:29985"/>
        <dbReference type="ChEBI" id="CHEBI:30616"/>
        <dbReference type="ChEBI" id="CHEBI:35235"/>
        <dbReference type="ChEBI" id="CHEBI:43474"/>
        <dbReference type="ChEBI" id="CHEBI:58173"/>
        <dbReference type="ChEBI" id="CHEBI:456216"/>
        <dbReference type="EC" id="6.3.2.2"/>
    </reaction>
</comment>
<keyword evidence="4 8" id="KW-0317">Glutathione biosynthesis</keyword>
<dbReference type="GO" id="GO:0046872">
    <property type="term" value="F:metal ion binding"/>
    <property type="evidence" value="ECO:0007669"/>
    <property type="project" value="TreeGrafter"/>
</dbReference>
<evidence type="ECO:0000256" key="7">
    <source>
        <dbReference type="ARBA" id="ARBA00048819"/>
    </source>
</evidence>
<evidence type="ECO:0000313" key="12">
    <source>
        <dbReference type="Proteomes" id="UP001157439"/>
    </source>
</evidence>
<dbReference type="InterPro" id="IPR006334">
    <property type="entry name" value="Glut_cys_ligase"/>
</dbReference>
<organism evidence="11 12">
    <name type="scientific">Paraferrimonas haliotis</name>
    <dbReference type="NCBI Taxonomy" id="2013866"/>
    <lineage>
        <taxon>Bacteria</taxon>
        <taxon>Pseudomonadati</taxon>
        <taxon>Pseudomonadota</taxon>
        <taxon>Gammaproteobacteria</taxon>
        <taxon>Alteromonadales</taxon>
        <taxon>Ferrimonadaceae</taxon>
        <taxon>Paraferrimonas</taxon>
    </lineage>
</organism>
<dbReference type="GO" id="GO:0006750">
    <property type="term" value="P:glutathione biosynthetic process"/>
    <property type="evidence" value="ECO:0007669"/>
    <property type="project" value="UniProtKB-UniRule"/>
</dbReference>
<dbReference type="RefSeq" id="WP_095500441.1">
    <property type="nucleotide sequence ID" value="NZ_BSPO01000002.1"/>
</dbReference>
<sequence>MNSLQQTLSHLTRHPAGKSLTVLSRGIEREALRVDKHGLLAMDEHPKALGSALTHSSITTDYSEALLEFITPVTQSVNELIERLGDIHKFTVSKLDEQYLWPLSMPCQVKDVDKIPLAYYGESHAGKMKTLYRQGLTHRYGAPMQVISGVHFNFSISDDLWQALHDMQGSDLTLEQFRSKGYFDMIRNYRRWVWVLPYLFGASPALCASFLGDKGSDIEFSRIGTGTLYLPHATSLRMSDLGYTNKEQYELGISYNSLEHYLETVSRAIRKPSKEFAKIGVKVDGEYRQLNDNVLQIENELYAPVRPKRVAKGSETPSQALARAGVEYIEVRALDVNPFTPLGISKEQVRLLDLFLLTALLTPSDAIDASEEQEIQANLQKVISHGRDPQLTLARDGQAIGLSQYLAQLFDKFAEVGEWLDSHNDRQPYQDALARWRPCVSDPAQTLSGQLLSQLQQADAPQSHWAMALSKQYNQRFEAYRYRRYTEQEFTEASKQSIEQQLLKEQQDHGSFDEFLKDYFKKALG</sequence>
<comment type="pathway">
    <text evidence="1 8 9">Sulfur metabolism; glutathione biosynthesis; glutathione from L-cysteine and L-glutamate: step 1/2.</text>
</comment>
<gene>
    <name evidence="8 11" type="primary">gshA</name>
    <name evidence="11" type="ORF">GCM10007894_07630</name>
</gene>
<accession>A0AA37TQH7</accession>
<dbReference type="PANTHER" id="PTHR38761">
    <property type="entry name" value="GLUTAMATE--CYSTEINE LIGASE"/>
    <property type="match status" value="1"/>
</dbReference>
<evidence type="ECO:0000256" key="2">
    <source>
        <dbReference type="ARBA" id="ARBA00008772"/>
    </source>
</evidence>
<keyword evidence="3 8" id="KW-0436">Ligase</keyword>
<comment type="caution">
    <text evidence="11">The sequence shown here is derived from an EMBL/GenBank/DDBJ whole genome shotgun (WGS) entry which is preliminary data.</text>
</comment>
<dbReference type="GO" id="GO:0005524">
    <property type="term" value="F:ATP binding"/>
    <property type="evidence" value="ECO:0007669"/>
    <property type="project" value="UniProtKB-KW"/>
</dbReference>
<evidence type="ECO:0000256" key="9">
    <source>
        <dbReference type="RuleBase" id="RU004391"/>
    </source>
</evidence>
<evidence type="ECO:0000259" key="10">
    <source>
        <dbReference type="Pfam" id="PF04262"/>
    </source>
</evidence>
<evidence type="ECO:0000313" key="11">
    <source>
        <dbReference type="EMBL" id="GLS82786.1"/>
    </source>
</evidence>
<dbReference type="EMBL" id="BSPO01000002">
    <property type="protein sequence ID" value="GLS82786.1"/>
    <property type="molecule type" value="Genomic_DNA"/>
</dbReference>
<dbReference type="Gene3D" id="3.30.590.20">
    <property type="match status" value="1"/>
</dbReference>
<evidence type="ECO:0000256" key="5">
    <source>
        <dbReference type="ARBA" id="ARBA00022741"/>
    </source>
</evidence>
<dbReference type="GO" id="GO:0004357">
    <property type="term" value="F:glutamate-cysteine ligase activity"/>
    <property type="evidence" value="ECO:0007669"/>
    <property type="project" value="UniProtKB-UniRule"/>
</dbReference>
<dbReference type="Proteomes" id="UP001157439">
    <property type="component" value="Unassembled WGS sequence"/>
</dbReference>
<keyword evidence="6 8" id="KW-0067">ATP-binding</keyword>
<evidence type="ECO:0000256" key="6">
    <source>
        <dbReference type="ARBA" id="ARBA00022840"/>
    </source>
</evidence>
<name>A0AA37TQH7_9GAMM</name>
<protein>
    <recommendedName>
        <fullName evidence="8">Glutamate--cysteine ligase</fullName>
        <ecNumber evidence="8">6.3.2.2</ecNumber>
    </recommendedName>
    <alternativeName>
        <fullName evidence="8">Gamma-ECS</fullName>
        <shortName evidence="8">GCS</shortName>
    </alternativeName>
    <alternativeName>
        <fullName evidence="8">Gamma-glutamylcysteine synthetase</fullName>
    </alternativeName>
</protein>
<dbReference type="AlphaFoldDB" id="A0AA37TQH7"/>
<dbReference type="InterPro" id="IPR007370">
    <property type="entry name" value="Glu_cys_ligase"/>
</dbReference>
<dbReference type="InterPro" id="IPR014746">
    <property type="entry name" value="Gln_synth/guanido_kin_cat_dom"/>
</dbReference>
<reference evidence="11 12" key="1">
    <citation type="journal article" date="2014" name="Int. J. Syst. Evol. Microbiol.">
        <title>Complete genome sequence of Corynebacterium casei LMG S-19264T (=DSM 44701T), isolated from a smear-ripened cheese.</title>
        <authorList>
            <consortium name="US DOE Joint Genome Institute (JGI-PGF)"/>
            <person name="Walter F."/>
            <person name="Albersmeier A."/>
            <person name="Kalinowski J."/>
            <person name="Ruckert C."/>
        </authorList>
    </citation>
    <scope>NUCLEOTIDE SEQUENCE [LARGE SCALE GENOMIC DNA]</scope>
    <source>
        <strain evidence="11 12">NBRC 112785</strain>
    </source>
</reference>